<proteinExistence type="predicted"/>
<dbReference type="Proteomes" id="UP000091857">
    <property type="component" value="Chromosome 17"/>
</dbReference>
<gene>
    <name evidence="1" type="ORF">MANES_17G077700v8</name>
</gene>
<name>A0ACB7G3A6_MANES</name>
<keyword evidence="2" id="KW-1185">Reference proteome</keyword>
<evidence type="ECO:0000313" key="2">
    <source>
        <dbReference type="Proteomes" id="UP000091857"/>
    </source>
</evidence>
<dbReference type="EMBL" id="CM004403">
    <property type="protein sequence ID" value="KAG8634737.1"/>
    <property type="molecule type" value="Genomic_DNA"/>
</dbReference>
<evidence type="ECO:0000313" key="1">
    <source>
        <dbReference type="EMBL" id="KAG8634737.1"/>
    </source>
</evidence>
<protein>
    <submittedName>
        <fullName evidence="1">Uncharacterized protein</fullName>
    </submittedName>
</protein>
<accession>A0ACB7G3A6</accession>
<reference evidence="2" key="1">
    <citation type="journal article" date="2016" name="Nat. Biotechnol.">
        <title>Sequencing wild and cultivated cassava and related species reveals extensive interspecific hybridization and genetic diversity.</title>
        <authorList>
            <person name="Bredeson J.V."/>
            <person name="Lyons J.B."/>
            <person name="Prochnik S.E."/>
            <person name="Wu G.A."/>
            <person name="Ha C.M."/>
            <person name="Edsinger-Gonzales E."/>
            <person name="Grimwood J."/>
            <person name="Schmutz J."/>
            <person name="Rabbi I.Y."/>
            <person name="Egesi C."/>
            <person name="Nauluvula P."/>
            <person name="Lebot V."/>
            <person name="Ndunguru J."/>
            <person name="Mkamilo G."/>
            <person name="Bart R.S."/>
            <person name="Setter T.L."/>
            <person name="Gleadow R.M."/>
            <person name="Kulakow P."/>
            <person name="Ferguson M.E."/>
            <person name="Rounsley S."/>
            <person name="Rokhsar D.S."/>
        </authorList>
    </citation>
    <scope>NUCLEOTIDE SEQUENCE [LARGE SCALE GENOMIC DNA]</scope>
    <source>
        <strain evidence="2">cv. AM560-2</strain>
    </source>
</reference>
<organism evidence="1 2">
    <name type="scientific">Manihot esculenta</name>
    <name type="common">Cassava</name>
    <name type="synonym">Jatropha manihot</name>
    <dbReference type="NCBI Taxonomy" id="3983"/>
    <lineage>
        <taxon>Eukaryota</taxon>
        <taxon>Viridiplantae</taxon>
        <taxon>Streptophyta</taxon>
        <taxon>Embryophyta</taxon>
        <taxon>Tracheophyta</taxon>
        <taxon>Spermatophyta</taxon>
        <taxon>Magnoliopsida</taxon>
        <taxon>eudicotyledons</taxon>
        <taxon>Gunneridae</taxon>
        <taxon>Pentapetalae</taxon>
        <taxon>rosids</taxon>
        <taxon>fabids</taxon>
        <taxon>Malpighiales</taxon>
        <taxon>Euphorbiaceae</taxon>
        <taxon>Crotonoideae</taxon>
        <taxon>Manihoteae</taxon>
        <taxon>Manihot</taxon>
    </lineage>
</organism>
<comment type="caution">
    <text evidence="1">The sequence shown here is derived from an EMBL/GenBank/DDBJ whole genome shotgun (WGS) entry which is preliminary data.</text>
</comment>
<sequence>MEEPNAVPCSSQNPNNLLTDDRYEDDRYEPIMNNLKARVFSKISPSGNIAPQLKTHIERRLHEFFPSFDTPSHPPYSSMIQRAISELNNEEGSTKEEISAFIKREYEHLPWGHESFLSHHLGKLCGNMELACVNNERYILLVEEDCELKEVTGSSRKKEGRRGGQGRKKVRVTKRKKKQGQAEKQQIEVLEDTLQAMELKRQKDQMTTLERGVQVGFNKQDDVQAIVTHNLGVVEEEKQLNITSPCEQKELICDLLSEQHPHPQILSNQQMEAKLHSVESPSFLEWHKDSEQQLDLSSMERSPKPKAPVNKDPQHQDEQQPSSKPRGRGRPRKLKSSTDMILSNQQMKAKLHSVESPAFLEWHKDPEQQLDLSSMERSPKPKAPVNKDPEQQPSSKPRGRGRPRKLKSDTDMIISNQQMEAKLHYVESPAFLEWHKDPEQQLDLSSMERSPKPKAPVNKDPQHQDEQQPSSKPRGRGRPRKLKSDNMILSNQQMEAKLHSVESSAFLEWHKDPEQQLDLSSMERSPKPKAPVNKDPQHQDEQQPSSKPRGRGRPRKLKSDTDMILSNQQMEAKLHSVESPAFLEWHKDPEQQLDLSSMERSPKPKAPLNKDPQHQDEQQPSSKPRGRGRPPKLKSDTDMIRNSLLPSSDQDYNEQQQSKRRGRPPKRKTDCY</sequence>